<evidence type="ECO:0000313" key="2">
    <source>
        <dbReference type="Proteomes" id="UP001061958"/>
    </source>
</evidence>
<evidence type="ECO:0000313" key="1">
    <source>
        <dbReference type="EMBL" id="GJQ13820.1"/>
    </source>
</evidence>
<dbReference type="OrthoDB" id="202710at2759"/>
<organism evidence="1 2">
    <name type="scientific">Galdieria partita</name>
    <dbReference type="NCBI Taxonomy" id="83374"/>
    <lineage>
        <taxon>Eukaryota</taxon>
        <taxon>Rhodophyta</taxon>
        <taxon>Bangiophyceae</taxon>
        <taxon>Galdieriales</taxon>
        <taxon>Galdieriaceae</taxon>
        <taxon>Galdieria</taxon>
    </lineage>
</organism>
<dbReference type="InterPro" id="IPR038052">
    <property type="entry name" value="Chaperonin_RbcX_sf"/>
</dbReference>
<dbReference type="AlphaFoldDB" id="A0A9C7Q0I2"/>
<protein>
    <submittedName>
        <fullName evidence="1">Uncharacterized protein</fullName>
    </submittedName>
</protein>
<dbReference type="SUPFAM" id="SSF158615">
    <property type="entry name" value="RbcX-like"/>
    <property type="match status" value="1"/>
</dbReference>
<sequence length="348" mass="40472">MSCPLSFIPSTFLQLGYQQQYSKSFISVKHFKVHHTAPTSFLCFSKAGWTPSTGTVKDFVTKRAIYTLCYYFSELHDEFSKKWLLEFENFGNQGNLREGSYAYLLRLFKSPMHIFEISSGPDPRYRSYSRQFEIEISPSSIAIRLMRVREQVAAECASDLGLVSAENLEISRQQMELSVNAGVDLEPLRSLIFENDPFTSDSTPLRAETYRRLQALLTEAAVCEYLAELRETSYHDYLWLMEYRDAAKLFGKYRKHQEKFSSGYPYLWSGEYKKQGFLFNMLRLAPVERTNPVKWVYPSQLAHHLMELRLEIAERWIQELQSIPSDHQKLIYSHLESSIPSSSTEGDE</sequence>
<reference evidence="1" key="2">
    <citation type="submission" date="2022-01" db="EMBL/GenBank/DDBJ databases">
        <authorList>
            <person name="Hirooka S."/>
            <person name="Miyagishima S.Y."/>
        </authorList>
    </citation>
    <scope>NUCLEOTIDE SEQUENCE</scope>
    <source>
        <strain evidence="1">NBRC 102759</strain>
    </source>
</reference>
<dbReference type="EMBL" id="BQMJ01000047">
    <property type="protein sequence ID" value="GJQ13820.1"/>
    <property type="molecule type" value="Genomic_DNA"/>
</dbReference>
<keyword evidence="2" id="KW-1185">Reference proteome</keyword>
<name>A0A9C7Q0I2_9RHOD</name>
<gene>
    <name evidence="1" type="ORF">GpartN1_g5611.t1</name>
</gene>
<accession>A0A9C7Q0I2</accession>
<comment type="caution">
    <text evidence="1">The sequence shown here is derived from an EMBL/GenBank/DDBJ whole genome shotgun (WGS) entry which is preliminary data.</text>
</comment>
<reference evidence="1" key="1">
    <citation type="journal article" date="2022" name="Proc. Natl. Acad. Sci. U.S.A.">
        <title>Life cycle and functional genomics of the unicellular red alga Galdieria for elucidating algal and plant evolution and industrial use.</title>
        <authorList>
            <person name="Hirooka S."/>
            <person name="Itabashi T."/>
            <person name="Ichinose T.M."/>
            <person name="Onuma R."/>
            <person name="Fujiwara T."/>
            <person name="Yamashita S."/>
            <person name="Jong L.W."/>
            <person name="Tomita R."/>
            <person name="Iwane A.H."/>
            <person name="Miyagishima S.Y."/>
        </authorList>
    </citation>
    <scope>NUCLEOTIDE SEQUENCE</scope>
    <source>
        <strain evidence="1">NBRC 102759</strain>
    </source>
</reference>
<dbReference type="Proteomes" id="UP001061958">
    <property type="component" value="Unassembled WGS sequence"/>
</dbReference>
<proteinExistence type="predicted"/>
<dbReference type="Gene3D" id="1.10.1200.210">
    <property type="entry name" value="Chaperonin-like RbcX"/>
    <property type="match status" value="2"/>
</dbReference>